<feature type="transmembrane region" description="Helical" evidence="1">
    <location>
        <begin position="7"/>
        <end position="26"/>
    </location>
</feature>
<evidence type="ECO:0000313" key="2">
    <source>
        <dbReference type="EMBL" id="MCB8875357.1"/>
    </source>
</evidence>
<reference evidence="2" key="2">
    <citation type="submission" date="2021-01" db="EMBL/GenBank/DDBJ databases">
        <authorList>
            <person name="Mieszkin S."/>
            <person name="Pouder E."/>
            <person name="Alain K."/>
        </authorList>
    </citation>
    <scope>NUCLEOTIDE SEQUENCE</scope>
    <source>
        <strain evidence="2">HW T2.11</strain>
    </source>
</reference>
<sequence>MNSAIDFVLTLILRLVGVVMAVIILIENALRHLLEQAGIHGQTQSAVLVVAAILVIVGALRLLGGIFGLLITVLLILMILNLLMPGFHVPMNVHA</sequence>
<feature type="transmembrane region" description="Helical" evidence="1">
    <location>
        <begin position="70"/>
        <end position="89"/>
    </location>
</feature>
<reference evidence="2" key="1">
    <citation type="journal article" date="2021" name="Microorganisms">
        <title>Acidisoma silvae sp. nov. and Acidisomacellulosilytica sp. nov., Two Acidophilic Bacteria Isolated from Decaying Wood, Hydrolyzing Cellulose and Producing Poly-3-hydroxybutyrate.</title>
        <authorList>
            <person name="Mieszkin S."/>
            <person name="Pouder E."/>
            <person name="Uroz S."/>
            <person name="Simon-Colin C."/>
            <person name="Alain K."/>
        </authorList>
    </citation>
    <scope>NUCLEOTIDE SEQUENCE</scope>
    <source>
        <strain evidence="2">HW T2.11</strain>
    </source>
</reference>
<keyword evidence="1" id="KW-0812">Transmembrane</keyword>
<keyword evidence="1" id="KW-1133">Transmembrane helix</keyword>
<evidence type="ECO:0000313" key="3">
    <source>
        <dbReference type="Proteomes" id="UP000708298"/>
    </source>
</evidence>
<protein>
    <submittedName>
        <fullName evidence="2">Uncharacterized protein</fullName>
    </submittedName>
</protein>
<organism evidence="2 3">
    <name type="scientific">Acidisoma silvae</name>
    <dbReference type="NCBI Taxonomy" id="2802396"/>
    <lineage>
        <taxon>Bacteria</taxon>
        <taxon>Pseudomonadati</taxon>
        <taxon>Pseudomonadota</taxon>
        <taxon>Alphaproteobacteria</taxon>
        <taxon>Acetobacterales</taxon>
        <taxon>Acidocellaceae</taxon>
        <taxon>Acidisoma</taxon>
    </lineage>
</organism>
<dbReference type="AlphaFoldDB" id="A0A964DYS2"/>
<accession>A0A964DYS2</accession>
<evidence type="ECO:0000256" key="1">
    <source>
        <dbReference type="SAM" id="Phobius"/>
    </source>
</evidence>
<gene>
    <name evidence="2" type="ORF">ASILVAE211_09210</name>
</gene>
<feature type="transmembrane region" description="Helical" evidence="1">
    <location>
        <begin position="46"/>
        <end position="63"/>
    </location>
</feature>
<proteinExistence type="predicted"/>
<name>A0A964DYS2_9PROT</name>
<comment type="caution">
    <text evidence="2">The sequence shown here is derived from an EMBL/GenBank/DDBJ whole genome shotgun (WGS) entry which is preliminary data.</text>
</comment>
<keyword evidence="3" id="KW-1185">Reference proteome</keyword>
<dbReference type="Proteomes" id="UP000708298">
    <property type="component" value="Unassembled WGS sequence"/>
</dbReference>
<dbReference type="EMBL" id="JAESVB010000003">
    <property type="protein sequence ID" value="MCB8875357.1"/>
    <property type="molecule type" value="Genomic_DNA"/>
</dbReference>
<dbReference type="RefSeq" id="WP_227321015.1">
    <property type="nucleotide sequence ID" value="NZ_JAESVB010000003.1"/>
</dbReference>
<keyword evidence="1" id="KW-0472">Membrane</keyword>